<gene>
    <name evidence="2" type="ORF">M407DRAFT_23235</name>
</gene>
<dbReference type="OrthoDB" id="3246221at2759"/>
<dbReference type="Proteomes" id="UP000054248">
    <property type="component" value="Unassembled WGS sequence"/>
</dbReference>
<evidence type="ECO:0000313" key="3">
    <source>
        <dbReference type="Proteomes" id="UP000054248"/>
    </source>
</evidence>
<reference evidence="2 3" key="1">
    <citation type="submission" date="2014-04" db="EMBL/GenBank/DDBJ databases">
        <authorList>
            <consortium name="DOE Joint Genome Institute"/>
            <person name="Kuo A."/>
            <person name="Girlanda M."/>
            <person name="Perotto S."/>
            <person name="Kohler A."/>
            <person name="Nagy L.G."/>
            <person name="Floudas D."/>
            <person name="Copeland A."/>
            <person name="Barry K.W."/>
            <person name="Cichocki N."/>
            <person name="Veneault-Fourrey C."/>
            <person name="LaButti K."/>
            <person name="Lindquist E.A."/>
            <person name="Lipzen A."/>
            <person name="Lundell T."/>
            <person name="Morin E."/>
            <person name="Murat C."/>
            <person name="Sun H."/>
            <person name="Tunlid A."/>
            <person name="Henrissat B."/>
            <person name="Grigoriev I.V."/>
            <person name="Hibbett D.S."/>
            <person name="Martin F."/>
            <person name="Nordberg H.P."/>
            <person name="Cantor M.N."/>
            <person name="Hua S.X."/>
        </authorList>
    </citation>
    <scope>NUCLEOTIDE SEQUENCE [LARGE SCALE GENOMIC DNA]</scope>
    <source>
        <strain evidence="2 3">MUT 4182</strain>
    </source>
</reference>
<evidence type="ECO:0000313" key="2">
    <source>
        <dbReference type="EMBL" id="KIO27549.1"/>
    </source>
</evidence>
<dbReference type="HOGENOM" id="CLU_026943_0_0_1"/>
<organism evidence="2 3">
    <name type="scientific">Tulasnella calospora MUT 4182</name>
    <dbReference type="NCBI Taxonomy" id="1051891"/>
    <lineage>
        <taxon>Eukaryota</taxon>
        <taxon>Fungi</taxon>
        <taxon>Dikarya</taxon>
        <taxon>Basidiomycota</taxon>
        <taxon>Agaricomycotina</taxon>
        <taxon>Agaricomycetes</taxon>
        <taxon>Cantharellales</taxon>
        <taxon>Tulasnellaceae</taxon>
        <taxon>Tulasnella</taxon>
    </lineage>
</organism>
<feature type="domain" description="F-box" evidence="1">
    <location>
        <begin position="177"/>
        <end position="227"/>
    </location>
</feature>
<reference evidence="3" key="2">
    <citation type="submission" date="2015-01" db="EMBL/GenBank/DDBJ databases">
        <title>Evolutionary Origins and Diversification of the Mycorrhizal Mutualists.</title>
        <authorList>
            <consortium name="DOE Joint Genome Institute"/>
            <consortium name="Mycorrhizal Genomics Consortium"/>
            <person name="Kohler A."/>
            <person name="Kuo A."/>
            <person name="Nagy L.G."/>
            <person name="Floudas D."/>
            <person name="Copeland A."/>
            <person name="Barry K.W."/>
            <person name="Cichocki N."/>
            <person name="Veneault-Fourrey C."/>
            <person name="LaButti K."/>
            <person name="Lindquist E.A."/>
            <person name="Lipzen A."/>
            <person name="Lundell T."/>
            <person name="Morin E."/>
            <person name="Murat C."/>
            <person name="Riley R."/>
            <person name="Ohm R."/>
            <person name="Sun H."/>
            <person name="Tunlid A."/>
            <person name="Henrissat B."/>
            <person name="Grigoriev I.V."/>
            <person name="Hibbett D.S."/>
            <person name="Martin F."/>
        </authorList>
    </citation>
    <scope>NUCLEOTIDE SEQUENCE [LARGE SCALE GENOMIC DNA]</scope>
    <source>
        <strain evidence="3">MUT 4182</strain>
    </source>
</reference>
<dbReference type="InterPro" id="IPR001810">
    <property type="entry name" value="F-box_dom"/>
</dbReference>
<accession>A0A0C3QLL6</accession>
<dbReference type="PROSITE" id="PS50181">
    <property type="entry name" value="FBOX"/>
    <property type="match status" value="1"/>
</dbReference>
<protein>
    <recommendedName>
        <fullName evidence="1">F-box domain-containing protein</fullName>
    </recommendedName>
</protein>
<name>A0A0C3QLL6_9AGAM</name>
<sequence>MTTRAKLPQHVLDTRYLQKLSERILPPECQPSTGEEGQEAATKTVRCDLADAAAKRYCDCDVDERGEEGSDEDSDGLWKGIYKDSDGLWKGFDEDSGWFCSYRSIMDEYKMHVVLERARLHIEADPSAFSETIYQEILERCNFEHTKILEARARERRYSDDQRQTSPPPSSPCGFSPFSLQHLPSEIVVEIASLAQVANPHAHITLSHVDASLRAVVNSTPLLWSRIDFLYPLNTVYCYLKHSADVRLRVTALPPLNVGSAYNPLLQDVRKDENNRLKAFLRALLPHRHRILSLRLRSDDLMFDVSGEHEEQTPAYDFLWNGFYGRVGAARELRLHGSWTADYLPLFSLSLKSLVITGDRALFSKIFHALQAAPRLISLTLCDMSFAGIGDQKGSVLNLDHLESLSLIRTFASAADALFSCITSANSSSFLFPNRRFDIST</sequence>
<proteinExistence type="predicted"/>
<keyword evidence="3" id="KW-1185">Reference proteome</keyword>
<dbReference type="AlphaFoldDB" id="A0A0C3QLL6"/>
<evidence type="ECO:0000259" key="1">
    <source>
        <dbReference type="PROSITE" id="PS50181"/>
    </source>
</evidence>
<dbReference type="EMBL" id="KN823007">
    <property type="protein sequence ID" value="KIO27549.1"/>
    <property type="molecule type" value="Genomic_DNA"/>
</dbReference>